<evidence type="ECO:0000256" key="7">
    <source>
        <dbReference type="ARBA" id="ARBA00040167"/>
    </source>
</evidence>
<comment type="pathway">
    <text evidence="1 9">Porphyrin-containing compound metabolism; protoporphyrin-IX biosynthesis; coproporphyrinogen-III from 5-aminolevulinate: step 3/4.</text>
</comment>
<dbReference type="GO" id="GO:0004852">
    <property type="term" value="F:uroporphyrinogen-III synthase activity"/>
    <property type="evidence" value="ECO:0007669"/>
    <property type="project" value="UniProtKB-UniRule"/>
</dbReference>
<dbReference type="KEGG" id="tam:Theam_0505"/>
<protein>
    <recommendedName>
        <fullName evidence="7 9">Uroporphyrinogen-III synthase</fullName>
        <ecNumber evidence="3 9">4.2.1.75</ecNumber>
    </recommendedName>
</protein>
<evidence type="ECO:0000256" key="6">
    <source>
        <dbReference type="ARBA" id="ARBA00037589"/>
    </source>
</evidence>
<dbReference type="InterPro" id="IPR039793">
    <property type="entry name" value="UROS/Hem4"/>
</dbReference>
<evidence type="ECO:0000256" key="5">
    <source>
        <dbReference type="ARBA" id="ARBA00023244"/>
    </source>
</evidence>
<dbReference type="Gene3D" id="3.40.50.10090">
    <property type="match status" value="2"/>
</dbReference>
<dbReference type="EC" id="4.2.1.75" evidence="3 9"/>
<evidence type="ECO:0000256" key="2">
    <source>
        <dbReference type="ARBA" id="ARBA00008133"/>
    </source>
</evidence>
<dbReference type="EMBL" id="CP002444">
    <property type="protein sequence ID" value="ADU96477.1"/>
    <property type="molecule type" value="Genomic_DNA"/>
</dbReference>
<evidence type="ECO:0000313" key="12">
    <source>
        <dbReference type="Proteomes" id="UP000006362"/>
    </source>
</evidence>
<proteinExistence type="inferred from homology"/>
<dbReference type="eggNOG" id="COG1587">
    <property type="taxonomic scope" value="Bacteria"/>
</dbReference>
<keyword evidence="5 9" id="KW-0627">Porphyrin biosynthesis</keyword>
<dbReference type="AlphaFoldDB" id="E8T5K2"/>
<evidence type="ECO:0000256" key="4">
    <source>
        <dbReference type="ARBA" id="ARBA00023239"/>
    </source>
</evidence>
<dbReference type="OrthoDB" id="9815856at2"/>
<dbReference type="GO" id="GO:0006782">
    <property type="term" value="P:protoporphyrinogen IX biosynthetic process"/>
    <property type="evidence" value="ECO:0007669"/>
    <property type="project" value="UniProtKB-UniRule"/>
</dbReference>
<organism evidence="11 12">
    <name type="scientific">Thermovibrio ammonificans (strain DSM 15698 / JCM 12110 / HB-1)</name>
    <dbReference type="NCBI Taxonomy" id="648996"/>
    <lineage>
        <taxon>Bacteria</taxon>
        <taxon>Pseudomonadati</taxon>
        <taxon>Aquificota</taxon>
        <taxon>Aquificia</taxon>
        <taxon>Desulfurobacteriales</taxon>
        <taxon>Desulfurobacteriaceae</taxon>
        <taxon>Thermovibrio</taxon>
    </lineage>
</organism>
<dbReference type="GO" id="GO:0006780">
    <property type="term" value="P:uroporphyrinogen III biosynthetic process"/>
    <property type="evidence" value="ECO:0007669"/>
    <property type="project" value="UniProtKB-UniRule"/>
</dbReference>
<gene>
    <name evidence="11" type="ordered locus">Theam_0505</name>
</gene>
<keyword evidence="4 9" id="KW-0456">Lyase</keyword>
<dbReference type="InterPro" id="IPR036108">
    <property type="entry name" value="4pyrrol_syn_uPrphyn_synt_sf"/>
</dbReference>
<dbReference type="SUPFAM" id="SSF69618">
    <property type="entry name" value="HemD-like"/>
    <property type="match status" value="1"/>
</dbReference>
<evidence type="ECO:0000259" key="10">
    <source>
        <dbReference type="Pfam" id="PF02602"/>
    </source>
</evidence>
<dbReference type="PANTHER" id="PTHR38042">
    <property type="entry name" value="UROPORPHYRINOGEN-III SYNTHASE, CHLOROPLASTIC"/>
    <property type="match status" value="1"/>
</dbReference>
<evidence type="ECO:0000256" key="3">
    <source>
        <dbReference type="ARBA" id="ARBA00013109"/>
    </source>
</evidence>
<keyword evidence="12" id="KW-1185">Reference proteome</keyword>
<name>E8T5K2_THEA1</name>
<dbReference type="InterPro" id="IPR003754">
    <property type="entry name" value="4pyrrol_synth_uPrphyn_synth"/>
</dbReference>
<comment type="similarity">
    <text evidence="2 9">Belongs to the uroporphyrinogen-III synthase family.</text>
</comment>
<dbReference type="PANTHER" id="PTHR38042:SF1">
    <property type="entry name" value="UROPORPHYRINOGEN-III SYNTHASE, CHLOROPLASTIC"/>
    <property type="match status" value="1"/>
</dbReference>
<dbReference type="HOGENOM" id="CLU_011276_9_5_0"/>
<evidence type="ECO:0000256" key="9">
    <source>
        <dbReference type="RuleBase" id="RU366031"/>
    </source>
</evidence>
<evidence type="ECO:0000256" key="8">
    <source>
        <dbReference type="ARBA" id="ARBA00048617"/>
    </source>
</evidence>
<dbReference type="Pfam" id="PF02602">
    <property type="entry name" value="HEM4"/>
    <property type="match status" value="1"/>
</dbReference>
<feature type="domain" description="Tetrapyrrole biosynthesis uroporphyrinogen III synthase" evidence="10">
    <location>
        <begin position="17"/>
        <end position="231"/>
    </location>
</feature>
<evidence type="ECO:0000256" key="1">
    <source>
        <dbReference type="ARBA" id="ARBA00004772"/>
    </source>
</evidence>
<dbReference type="STRING" id="648996.Theam_0505"/>
<dbReference type="CDD" id="cd06578">
    <property type="entry name" value="HemD"/>
    <property type="match status" value="1"/>
</dbReference>
<sequence>MPVKARLFISKELPPHLAERLSSEGVEFLATPLIKTVPLEFKPEEVTAFSPDIAVFSSKNGVKHFFTRVDPRELEGVTVVAVGSATAKALEELGFSPLVPENFSGEGVVELLKELSVKGKKVLIVRPKKARSVVQDFLEAQGAELLEAVVYETLPRREVKEELERFFEKKVDYAAFTSPSNFKAFLSVTGREELLKGVKLLPIGHVTQKAIEKAGFKPLEPPREYTVEGIVNRLLKQLHR</sequence>
<dbReference type="Proteomes" id="UP000006362">
    <property type="component" value="Chromosome"/>
</dbReference>
<dbReference type="UniPathway" id="UPA00251">
    <property type="reaction ID" value="UER00320"/>
</dbReference>
<accession>E8T5K2</accession>
<comment type="catalytic activity">
    <reaction evidence="8 9">
        <text>hydroxymethylbilane = uroporphyrinogen III + H2O</text>
        <dbReference type="Rhea" id="RHEA:18965"/>
        <dbReference type="ChEBI" id="CHEBI:15377"/>
        <dbReference type="ChEBI" id="CHEBI:57308"/>
        <dbReference type="ChEBI" id="CHEBI:57845"/>
        <dbReference type="EC" id="4.2.1.75"/>
    </reaction>
</comment>
<comment type="function">
    <text evidence="6 9">Catalyzes cyclization of the linear tetrapyrrole, hydroxymethylbilane, to the macrocyclic uroporphyrinogen III.</text>
</comment>
<reference evidence="11" key="1">
    <citation type="submission" date="2011-01" db="EMBL/GenBank/DDBJ databases">
        <title>Complete sequence of chromosome of Thermovibrio ammonificans HB-1.</title>
        <authorList>
            <consortium name="US DOE Joint Genome Institute"/>
            <person name="Lucas S."/>
            <person name="Copeland A."/>
            <person name="Lapidus A."/>
            <person name="Cheng J.-F."/>
            <person name="Goodwin L."/>
            <person name="Pitluck S."/>
            <person name="Davenport K."/>
            <person name="Detter J.C."/>
            <person name="Han C."/>
            <person name="Tapia R."/>
            <person name="Land M."/>
            <person name="Hauser L."/>
            <person name="Kyrpides N."/>
            <person name="Ivanova N."/>
            <person name="Ovchinnikova G."/>
            <person name="Vetriani C."/>
            <person name="Woyke T."/>
        </authorList>
    </citation>
    <scope>NUCLEOTIDE SEQUENCE [LARGE SCALE GENOMIC DNA]</scope>
    <source>
        <strain evidence="11">HB-1</strain>
    </source>
</reference>
<evidence type="ECO:0000313" key="11">
    <source>
        <dbReference type="EMBL" id="ADU96477.1"/>
    </source>
</evidence>
<dbReference type="RefSeq" id="WP_013537263.1">
    <property type="nucleotide sequence ID" value="NC_014926.1"/>
</dbReference>